<protein>
    <submittedName>
        <fullName evidence="3">GIY-YIG nuclease family protein</fullName>
    </submittedName>
</protein>
<dbReference type="CDD" id="cd10448">
    <property type="entry name" value="GIY-YIG_unchar_3"/>
    <property type="match status" value="1"/>
</dbReference>
<dbReference type="Pfam" id="PF01541">
    <property type="entry name" value="GIY-YIG"/>
    <property type="match status" value="1"/>
</dbReference>
<evidence type="ECO:0000313" key="4">
    <source>
        <dbReference type="Proteomes" id="UP001176468"/>
    </source>
</evidence>
<dbReference type="Gene3D" id="3.40.1440.10">
    <property type="entry name" value="GIY-YIG endonuclease"/>
    <property type="match status" value="1"/>
</dbReference>
<dbReference type="PROSITE" id="PS50164">
    <property type="entry name" value="GIY_YIG"/>
    <property type="match status" value="1"/>
</dbReference>
<feature type="domain" description="GIY-YIG" evidence="2">
    <location>
        <begin position="3"/>
        <end position="79"/>
    </location>
</feature>
<evidence type="ECO:0000313" key="3">
    <source>
        <dbReference type="EMBL" id="MDO7844397.1"/>
    </source>
</evidence>
<dbReference type="EMBL" id="JAUQSZ010000015">
    <property type="protein sequence ID" value="MDO7844397.1"/>
    <property type="molecule type" value="Genomic_DNA"/>
</dbReference>
<organism evidence="3 4">
    <name type="scientific">Sphingomonas immobilis</name>
    <dbReference type="NCBI Taxonomy" id="3063997"/>
    <lineage>
        <taxon>Bacteria</taxon>
        <taxon>Pseudomonadati</taxon>
        <taxon>Pseudomonadota</taxon>
        <taxon>Alphaproteobacteria</taxon>
        <taxon>Sphingomonadales</taxon>
        <taxon>Sphingomonadaceae</taxon>
        <taxon>Sphingomonas</taxon>
    </lineage>
</organism>
<proteinExistence type="inferred from homology"/>
<dbReference type="Proteomes" id="UP001176468">
    <property type="component" value="Unassembled WGS sequence"/>
</dbReference>
<gene>
    <name evidence="3" type="ORF">Q5H94_18860</name>
</gene>
<dbReference type="InterPro" id="IPR000305">
    <property type="entry name" value="GIY-YIG_endonuc"/>
</dbReference>
<dbReference type="SUPFAM" id="SSF82771">
    <property type="entry name" value="GIY-YIG endonuclease"/>
    <property type="match status" value="1"/>
</dbReference>
<dbReference type="InterPro" id="IPR035901">
    <property type="entry name" value="GIY-YIG_endonuc_sf"/>
</dbReference>
<name>A0ABT9A4N8_9SPHN</name>
<comment type="similarity">
    <text evidence="1">Belongs to the UPF0213 family.</text>
</comment>
<sequence>MARGGWPYIMASKPRGMLYIGVTAHLAARVDQHRRDTGSAFCRRYGIKTLVYAEPYDTIEEAIAREKALKAWKRDWKIELIEAANPEWRDMFDTLA</sequence>
<dbReference type="InterPro" id="IPR050190">
    <property type="entry name" value="UPF0213_domain"/>
</dbReference>
<evidence type="ECO:0000256" key="1">
    <source>
        <dbReference type="ARBA" id="ARBA00007435"/>
    </source>
</evidence>
<comment type="caution">
    <text evidence="3">The sequence shown here is derived from an EMBL/GenBank/DDBJ whole genome shotgun (WGS) entry which is preliminary data.</text>
</comment>
<evidence type="ECO:0000259" key="2">
    <source>
        <dbReference type="PROSITE" id="PS50164"/>
    </source>
</evidence>
<dbReference type="PANTHER" id="PTHR34477:SF5">
    <property type="entry name" value="BSL5627 PROTEIN"/>
    <property type="match status" value="1"/>
</dbReference>
<reference evidence="3" key="1">
    <citation type="submission" date="2023-07" db="EMBL/GenBank/DDBJ databases">
        <authorList>
            <person name="Kim M.K."/>
        </authorList>
    </citation>
    <scope>NUCLEOTIDE SEQUENCE</scope>
    <source>
        <strain evidence="3">CA1-15</strain>
    </source>
</reference>
<keyword evidence="4" id="KW-1185">Reference proteome</keyword>
<accession>A0ABT9A4N8</accession>
<dbReference type="RefSeq" id="WP_304562794.1">
    <property type="nucleotide sequence ID" value="NZ_JAUQSZ010000015.1"/>
</dbReference>
<dbReference type="PANTHER" id="PTHR34477">
    <property type="entry name" value="UPF0213 PROTEIN YHBQ"/>
    <property type="match status" value="1"/>
</dbReference>